<gene>
    <name evidence="1" type="ORF">DILT_LOCUS3683</name>
</gene>
<name>A0A3P6TUT9_DIBLA</name>
<evidence type="ECO:0000313" key="2">
    <source>
        <dbReference type="Proteomes" id="UP000281553"/>
    </source>
</evidence>
<evidence type="ECO:0000313" key="1">
    <source>
        <dbReference type="EMBL" id="VDK85185.1"/>
    </source>
</evidence>
<reference evidence="1 2" key="1">
    <citation type="submission" date="2018-11" db="EMBL/GenBank/DDBJ databases">
        <authorList>
            <consortium name="Pathogen Informatics"/>
        </authorList>
    </citation>
    <scope>NUCLEOTIDE SEQUENCE [LARGE SCALE GENOMIC DNA]</scope>
</reference>
<accession>A0A3P6TUT9</accession>
<proteinExistence type="predicted"/>
<dbReference type="Proteomes" id="UP000281553">
    <property type="component" value="Unassembled WGS sequence"/>
</dbReference>
<dbReference type="AlphaFoldDB" id="A0A3P6TUT9"/>
<keyword evidence="2" id="KW-1185">Reference proteome</keyword>
<dbReference type="EMBL" id="UYRU01044075">
    <property type="protein sequence ID" value="VDK85185.1"/>
    <property type="molecule type" value="Genomic_DNA"/>
</dbReference>
<organism evidence="1 2">
    <name type="scientific">Dibothriocephalus latus</name>
    <name type="common">Fish tapeworm</name>
    <name type="synonym">Diphyllobothrium latum</name>
    <dbReference type="NCBI Taxonomy" id="60516"/>
    <lineage>
        <taxon>Eukaryota</taxon>
        <taxon>Metazoa</taxon>
        <taxon>Spiralia</taxon>
        <taxon>Lophotrochozoa</taxon>
        <taxon>Platyhelminthes</taxon>
        <taxon>Cestoda</taxon>
        <taxon>Eucestoda</taxon>
        <taxon>Diphyllobothriidea</taxon>
        <taxon>Diphyllobothriidae</taxon>
        <taxon>Dibothriocephalus</taxon>
    </lineage>
</organism>
<sequence length="68" mass="7042">MANGPKVPLLEIPQPSHFLESNVTAQPVSSDTIPSSSCAPFTPSAAAEPCPPVVTPIASELRSICMHS</sequence>
<protein>
    <submittedName>
        <fullName evidence="1">Uncharacterized protein</fullName>
    </submittedName>
</protein>